<protein>
    <submittedName>
        <fullName evidence="3">Rhodanese-like domain-containing protein</fullName>
    </submittedName>
</protein>
<evidence type="ECO:0000259" key="2">
    <source>
        <dbReference type="PROSITE" id="PS50206"/>
    </source>
</evidence>
<gene>
    <name evidence="3" type="ORF">ENS29_04460</name>
</gene>
<feature type="domain" description="Rhodanese" evidence="2">
    <location>
        <begin position="85"/>
        <end position="179"/>
    </location>
</feature>
<name>A0A7C4RQZ6_9BACT</name>
<dbReference type="InterPro" id="IPR001763">
    <property type="entry name" value="Rhodanese-like_dom"/>
</dbReference>
<dbReference type="SUPFAM" id="SSF52821">
    <property type="entry name" value="Rhodanese/Cell cycle control phosphatase"/>
    <property type="match status" value="1"/>
</dbReference>
<dbReference type="PANTHER" id="PTHR43031">
    <property type="entry name" value="FAD-DEPENDENT OXIDOREDUCTASE"/>
    <property type="match status" value="1"/>
</dbReference>
<evidence type="ECO:0000313" key="3">
    <source>
        <dbReference type="EMBL" id="HGU32092.1"/>
    </source>
</evidence>
<dbReference type="SMART" id="SM00450">
    <property type="entry name" value="RHOD"/>
    <property type="match status" value="1"/>
</dbReference>
<dbReference type="EMBL" id="DSUH01000100">
    <property type="protein sequence ID" value="HGU32092.1"/>
    <property type="molecule type" value="Genomic_DNA"/>
</dbReference>
<keyword evidence="1" id="KW-0472">Membrane</keyword>
<accession>A0A7C4RQZ6</accession>
<evidence type="ECO:0000256" key="1">
    <source>
        <dbReference type="SAM" id="Phobius"/>
    </source>
</evidence>
<organism evidence="3">
    <name type="scientific">Desulfatirhabdium butyrativorans</name>
    <dbReference type="NCBI Taxonomy" id="340467"/>
    <lineage>
        <taxon>Bacteria</taxon>
        <taxon>Pseudomonadati</taxon>
        <taxon>Thermodesulfobacteriota</taxon>
        <taxon>Desulfobacteria</taxon>
        <taxon>Desulfobacterales</taxon>
        <taxon>Desulfatirhabdiaceae</taxon>
        <taxon>Desulfatirhabdium</taxon>
    </lineage>
</organism>
<keyword evidence="1" id="KW-1133">Transmembrane helix</keyword>
<dbReference type="InterPro" id="IPR050229">
    <property type="entry name" value="GlpE_sulfurtransferase"/>
</dbReference>
<dbReference type="Gene3D" id="3.40.250.10">
    <property type="entry name" value="Rhodanese-like domain"/>
    <property type="match status" value="1"/>
</dbReference>
<proteinExistence type="predicted"/>
<dbReference type="CDD" id="cd00158">
    <property type="entry name" value="RHOD"/>
    <property type="match status" value="1"/>
</dbReference>
<dbReference type="PANTHER" id="PTHR43031:SF7">
    <property type="entry name" value="NITRIC OXIDE REDUCTASE FLRD-NAD(+) REDUCTASE"/>
    <property type="match status" value="1"/>
</dbReference>
<keyword evidence="1" id="KW-0812">Transmembrane</keyword>
<dbReference type="InterPro" id="IPR036873">
    <property type="entry name" value="Rhodanese-like_dom_sf"/>
</dbReference>
<dbReference type="AlphaFoldDB" id="A0A7C4RQZ6"/>
<dbReference type="PROSITE" id="PS50206">
    <property type="entry name" value="RHODANESE_3"/>
    <property type="match status" value="1"/>
</dbReference>
<comment type="caution">
    <text evidence="3">The sequence shown here is derived from an EMBL/GenBank/DDBJ whole genome shotgun (WGS) entry which is preliminary data.</text>
</comment>
<reference evidence="3" key="1">
    <citation type="journal article" date="2020" name="mSystems">
        <title>Genome- and Community-Level Interaction Insights into Carbon Utilization and Element Cycling Functions of Hydrothermarchaeota in Hydrothermal Sediment.</title>
        <authorList>
            <person name="Zhou Z."/>
            <person name="Liu Y."/>
            <person name="Xu W."/>
            <person name="Pan J."/>
            <person name="Luo Z.H."/>
            <person name="Li M."/>
        </authorList>
    </citation>
    <scope>NUCLEOTIDE SEQUENCE [LARGE SCALE GENOMIC DNA]</scope>
    <source>
        <strain evidence="3">SpSt-477</strain>
    </source>
</reference>
<dbReference type="Pfam" id="PF00581">
    <property type="entry name" value="Rhodanese"/>
    <property type="match status" value="1"/>
</dbReference>
<feature type="transmembrane region" description="Helical" evidence="1">
    <location>
        <begin position="27"/>
        <end position="48"/>
    </location>
</feature>
<sequence length="181" mass="19359">MVSSSTTNTCSSHPDGVSGKWKRTWGVAIQFVAIGLLAVVAAVALNALRSDPLPWIGAYSEEARLTSPTGRKLAISLEEAYHLHERREALFLDARSASEYAAGHIAGALSAPVSEGEERLLQVLEGVPDSTVIITYCDGETCNLSKELAIMIETFGFPNVHVLVNGWSVWKNAGHPIEGAS</sequence>